<evidence type="ECO:0000313" key="2">
    <source>
        <dbReference type="EMBL" id="SDL90429.1"/>
    </source>
</evidence>
<reference evidence="3" key="1">
    <citation type="submission" date="2016-10" db="EMBL/GenBank/DDBJ databases">
        <authorList>
            <person name="Varghese N."/>
            <person name="Submissions S."/>
        </authorList>
    </citation>
    <scope>NUCLEOTIDE SEQUENCE [LARGE SCALE GENOMIC DNA]</scope>
    <source>
        <strain evidence="3">CGMCC 1.10119</strain>
    </source>
</reference>
<dbReference type="RefSeq" id="WP_089693052.1">
    <property type="nucleotide sequence ID" value="NZ_FNHL01000001.1"/>
</dbReference>
<evidence type="ECO:0000256" key="1">
    <source>
        <dbReference type="SAM" id="MobiDB-lite"/>
    </source>
</evidence>
<evidence type="ECO:0008006" key="4">
    <source>
        <dbReference type="Google" id="ProtNLM"/>
    </source>
</evidence>
<feature type="compositionally biased region" description="Acidic residues" evidence="1">
    <location>
        <begin position="47"/>
        <end position="57"/>
    </location>
</feature>
<dbReference type="OrthoDB" id="212869at2157"/>
<gene>
    <name evidence="2" type="ORF">SAMN04487949_0123</name>
</gene>
<organism evidence="2 3">
    <name type="scientific">Halogranum gelatinilyticum</name>
    <dbReference type="NCBI Taxonomy" id="660521"/>
    <lineage>
        <taxon>Archaea</taxon>
        <taxon>Methanobacteriati</taxon>
        <taxon>Methanobacteriota</taxon>
        <taxon>Stenosarchaea group</taxon>
        <taxon>Halobacteria</taxon>
        <taxon>Halobacteriales</taxon>
        <taxon>Haloferacaceae</taxon>
    </lineage>
</organism>
<protein>
    <recommendedName>
        <fullName evidence="4">N-acetyltransferase domain-containing protein</fullName>
    </recommendedName>
</protein>
<dbReference type="Proteomes" id="UP000199451">
    <property type="component" value="Unassembled WGS sequence"/>
</dbReference>
<feature type="region of interest" description="Disordered" evidence="1">
    <location>
        <begin position="1"/>
        <end position="61"/>
    </location>
</feature>
<proteinExistence type="predicted"/>
<name>A0A1G9NVK8_9EURY</name>
<keyword evidence="3" id="KW-1185">Reference proteome</keyword>
<feature type="compositionally biased region" description="Basic and acidic residues" evidence="1">
    <location>
        <begin position="28"/>
        <end position="38"/>
    </location>
</feature>
<dbReference type="AlphaFoldDB" id="A0A1G9NVK8"/>
<sequence length="148" mass="15800">MDVRDAVEADASALATLGDAPQESLRNAIHDRTVRVAEEPSAGTDGEGSEDGEDEESTTITGFVGFDARDGTVYVTQFGGSRAACELLLEEPVRFAEHEGMDVEVVVTATDETMRAAVEAVGFEKKGSGPMFDGERTVRYRLKPEPGS</sequence>
<evidence type="ECO:0000313" key="3">
    <source>
        <dbReference type="Proteomes" id="UP000199451"/>
    </source>
</evidence>
<dbReference type="EMBL" id="FNHL01000001">
    <property type="protein sequence ID" value="SDL90429.1"/>
    <property type="molecule type" value="Genomic_DNA"/>
</dbReference>
<accession>A0A1G9NVK8</accession>